<accession>A0A8J2ZTW0</accession>
<dbReference type="PANTHER" id="PTHR38664">
    <property type="entry name" value="SLR0058 PROTEIN"/>
    <property type="match status" value="1"/>
</dbReference>
<sequence length="103" mass="11977">MDMNELIKKGFYLGLGATIASKEKAEKYIKDFVKNGELAPQEARKMLEELSEKGRGKQEDWSDNFREEIQTSFKKLGFVTQEEFNELKEQVKVLEEKLENLKG</sequence>
<dbReference type="AlphaFoldDB" id="A0A8J2ZTW0"/>
<evidence type="ECO:0008006" key="3">
    <source>
        <dbReference type="Google" id="ProtNLM"/>
    </source>
</evidence>
<reference evidence="1" key="2">
    <citation type="submission" date="2020-09" db="EMBL/GenBank/DDBJ databases">
        <authorList>
            <person name="Sun Q."/>
            <person name="Zhou Y."/>
        </authorList>
    </citation>
    <scope>NUCLEOTIDE SEQUENCE</scope>
    <source>
        <strain evidence="1">CGMCC 1.12777</strain>
    </source>
</reference>
<dbReference type="EMBL" id="BMFV01000005">
    <property type="protein sequence ID" value="GGH77471.1"/>
    <property type="molecule type" value="Genomic_DNA"/>
</dbReference>
<protein>
    <recommendedName>
        <fullName evidence="3">Polyhydroxyalkanoate synthesis regulator phasin</fullName>
    </recommendedName>
</protein>
<dbReference type="InterPro" id="IPR008769">
    <property type="entry name" value="PhaF_PhaI"/>
</dbReference>
<dbReference type="Proteomes" id="UP000656813">
    <property type="component" value="Unassembled WGS sequence"/>
</dbReference>
<organism evidence="1 2">
    <name type="scientific">Pullulanibacillus pueri</name>
    <dbReference type="NCBI Taxonomy" id="1437324"/>
    <lineage>
        <taxon>Bacteria</taxon>
        <taxon>Bacillati</taxon>
        <taxon>Bacillota</taxon>
        <taxon>Bacilli</taxon>
        <taxon>Bacillales</taxon>
        <taxon>Sporolactobacillaceae</taxon>
        <taxon>Pullulanibacillus</taxon>
    </lineage>
</organism>
<reference evidence="1" key="1">
    <citation type="journal article" date="2014" name="Int. J. Syst. Evol. Microbiol.">
        <title>Complete genome sequence of Corynebacterium casei LMG S-19264T (=DSM 44701T), isolated from a smear-ripened cheese.</title>
        <authorList>
            <consortium name="US DOE Joint Genome Institute (JGI-PGF)"/>
            <person name="Walter F."/>
            <person name="Albersmeier A."/>
            <person name="Kalinowski J."/>
            <person name="Ruckert C."/>
        </authorList>
    </citation>
    <scope>NUCLEOTIDE SEQUENCE</scope>
    <source>
        <strain evidence="1">CGMCC 1.12777</strain>
    </source>
</reference>
<name>A0A8J2ZTW0_9BACL</name>
<evidence type="ECO:0000313" key="2">
    <source>
        <dbReference type="Proteomes" id="UP000656813"/>
    </source>
</evidence>
<dbReference type="PANTHER" id="PTHR38664:SF1">
    <property type="entry name" value="SLR0058 PROTEIN"/>
    <property type="match status" value="1"/>
</dbReference>
<proteinExistence type="predicted"/>
<keyword evidence="2" id="KW-1185">Reference proteome</keyword>
<gene>
    <name evidence="1" type="ORF">GCM10007096_09410</name>
</gene>
<evidence type="ECO:0000313" key="1">
    <source>
        <dbReference type="EMBL" id="GGH77471.1"/>
    </source>
</evidence>
<comment type="caution">
    <text evidence="1">The sequence shown here is derived from an EMBL/GenBank/DDBJ whole genome shotgun (WGS) entry which is preliminary data.</text>
</comment>